<keyword evidence="5" id="KW-1185">Reference proteome</keyword>
<feature type="compositionally biased region" description="Polar residues" evidence="1">
    <location>
        <begin position="263"/>
        <end position="276"/>
    </location>
</feature>
<feature type="compositionally biased region" description="Polar residues" evidence="1">
    <location>
        <begin position="157"/>
        <end position="181"/>
    </location>
</feature>
<dbReference type="InterPro" id="IPR031722">
    <property type="entry name" value="Coilin_N"/>
</dbReference>
<evidence type="ECO:0000259" key="2">
    <source>
        <dbReference type="Pfam" id="PF15862"/>
    </source>
</evidence>
<feature type="compositionally biased region" description="Low complexity" evidence="1">
    <location>
        <begin position="233"/>
        <end position="252"/>
    </location>
</feature>
<comment type="caution">
    <text evidence="4">The sequence shown here is derived from an EMBL/GenBank/DDBJ whole genome shotgun (WGS) entry which is preliminary data.</text>
</comment>
<protein>
    <submittedName>
        <fullName evidence="4">Coilin</fullName>
    </submittedName>
</protein>
<dbReference type="Pfam" id="PF15862">
    <property type="entry name" value="Coilin_N"/>
    <property type="match status" value="1"/>
</dbReference>
<dbReference type="OrthoDB" id="74813at2759"/>
<sequence length="550" mass="59773">MATSSLNSVRVRLYFDYPPPATPECRMCWLLVDLNKCRVITDLSSIIKEKFGYSRKTILDLFIEDCYLPATENIHIVRDNDSIRVKVSSTVYVNGAEAYQNSEAQISKTKKRVREDETQICEGPSKKKKHEDGSAPAEDGKKKKKKRKKDVKESANKPATPQKNTANPSSTKNNRKSTSAVATGEKSSRTKNHEPTSDSSDSSEDESLKKAPPPKPKPKQNGATKKPAVAARKGSASSDSSSSGDVNASKSSIPVQPLPVTPKPSSTNSKLPLQTPQRRESSTDSSSSSSSSPSQVRSVAKKSQAASQPSSTTQSSVQSVSSSVSKKPRDEAESSDSDASEIELVIKKPNLHGMGLKIAGLSPGVSEAAGRDRGNTRGQERGRGRGANRGSGRGGFGRAKGTPWKQDFHFSYENGERQKQNDSLTNESFILQNPPEPAPKRDYTALPLLAAPPAVGQKIAFKLLELTENYTPEVSDYKEGKIIAFNPQTKVLELELLSQLQVPAEPGKFDLVYQNSDGSEIVEYAVTHGSQLTERWDSLLEPRLIVENVG</sequence>
<dbReference type="Proteomes" id="UP000281406">
    <property type="component" value="Unassembled WGS sequence"/>
</dbReference>
<dbReference type="EMBL" id="RJVU01026577">
    <property type="protein sequence ID" value="ROL49363.1"/>
    <property type="molecule type" value="Genomic_DNA"/>
</dbReference>
<dbReference type="PANTHER" id="PTHR15197">
    <property type="entry name" value="COILIN P80"/>
    <property type="match status" value="1"/>
</dbReference>
<dbReference type="GO" id="GO:0030619">
    <property type="term" value="F:U1 snRNA binding"/>
    <property type="evidence" value="ECO:0007669"/>
    <property type="project" value="TreeGrafter"/>
</dbReference>
<feature type="domain" description="Coilin tudor" evidence="3">
    <location>
        <begin position="441"/>
        <end position="529"/>
    </location>
</feature>
<organism evidence="4 5">
    <name type="scientific">Anabarilius grahami</name>
    <name type="common">Kanglang fish</name>
    <name type="synonym">Barilius grahami</name>
    <dbReference type="NCBI Taxonomy" id="495550"/>
    <lineage>
        <taxon>Eukaryota</taxon>
        <taxon>Metazoa</taxon>
        <taxon>Chordata</taxon>
        <taxon>Craniata</taxon>
        <taxon>Vertebrata</taxon>
        <taxon>Euteleostomi</taxon>
        <taxon>Actinopterygii</taxon>
        <taxon>Neopterygii</taxon>
        <taxon>Teleostei</taxon>
        <taxon>Ostariophysi</taxon>
        <taxon>Cypriniformes</taxon>
        <taxon>Xenocyprididae</taxon>
        <taxon>Xenocypridinae</taxon>
        <taxon>Xenocypridinae incertae sedis</taxon>
        <taxon>Anabarilius</taxon>
    </lineage>
</organism>
<feature type="compositionally biased region" description="Basic and acidic residues" evidence="1">
    <location>
        <begin position="369"/>
        <end position="383"/>
    </location>
</feature>
<dbReference type="InterPro" id="IPR024822">
    <property type="entry name" value="Coilin"/>
</dbReference>
<feature type="compositionally biased region" description="Basic and acidic residues" evidence="1">
    <location>
        <begin position="186"/>
        <end position="196"/>
    </location>
</feature>
<gene>
    <name evidence="4" type="ORF">DPX16_15689</name>
</gene>
<dbReference type="InterPro" id="IPR056398">
    <property type="entry name" value="Tudor_Coilin"/>
</dbReference>
<evidence type="ECO:0000313" key="4">
    <source>
        <dbReference type="EMBL" id="ROL49363.1"/>
    </source>
</evidence>
<proteinExistence type="predicted"/>
<evidence type="ECO:0000313" key="5">
    <source>
        <dbReference type="Proteomes" id="UP000281406"/>
    </source>
</evidence>
<feature type="compositionally biased region" description="Low complexity" evidence="1">
    <location>
        <begin position="301"/>
        <end position="325"/>
    </location>
</feature>
<accession>A0A3N0YT38</accession>
<name>A0A3N0YT38_ANAGA</name>
<dbReference type="Pfam" id="PF23086">
    <property type="entry name" value="Tudor_Coilin"/>
    <property type="match status" value="1"/>
</dbReference>
<dbReference type="GO" id="GO:0015030">
    <property type="term" value="C:Cajal body"/>
    <property type="evidence" value="ECO:0007669"/>
    <property type="project" value="TreeGrafter"/>
</dbReference>
<dbReference type="PANTHER" id="PTHR15197:SF0">
    <property type="entry name" value="COILIN"/>
    <property type="match status" value="1"/>
</dbReference>
<dbReference type="GO" id="GO:0030620">
    <property type="term" value="F:U2 snRNA binding"/>
    <property type="evidence" value="ECO:0007669"/>
    <property type="project" value="TreeGrafter"/>
</dbReference>
<feature type="compositionally biased region" description="Gly residues" evidence="1">
    <location>
        <begin position="385"/>
        <end position="398"/>
    </location>
</feature>
<evidence type="ECO:0000256" key="1">
    <source>
        <dbReference type="SAM" id="MobiDB-lite"/>
    </source>
</evidence>
<dbReference type="AlphaFoldDB" id="A0A3N0YT38"/>
<dbReference type="GO" id="GO:0000387">
    <property type="term" value="P:spliceosomal snRNP assembly"/>
    <property type="evidence" value="ECO:0007669"/>
    <property type="project" value="TreeGrafter"/>
</dbReference>
<evidence type="ECO:0000259" key="3">
    <source>
        <dbReference type="Pfam" id="PF23086"/>
    </source>
</evidence>
<reference evidence="4 5" key="1">
    <citation type="submission" date="2018-10" db="EMBL/GenBank/DDBJ databases">
        <title>Genome assembly for a Yunnan-Guizhou Plateau 3E fish, Anabarilius grahami (Regan), and its evolutionary and genetic applications.</title>
        <authorList>
            <person name="Jiang W."/>
        </authorList>
    </citation>
    <scope>NUCLEOTIDE SEQUENCE [LARGE SCALE GENOMIC DNA]</scope>
    <source>
        <strain evidence="4">AG-KIZ</strain>
        <tissue evidence="4">Muscle</tissue>
    </source>
</reference>
<feature type="compositionally biased region" description="Basic and acidic residues" evidence="1">
    <location>
        <begin position="130"/>
        <end position="141"/>
    </location>
</feature>
<feature type="domain" description="Coilin N-terminal" evidence="2">
    <location>
        <begin position="9"/>
        <end position="146"/>
    </location>
</feature>
<feature type="compositionally biased region" description="Low complexity" evidence="1">
    <location>
        <begin position="283"/>
        <end position="294"/>
    </location>
</feature>
<feature type="region of interest" description="Disordered" evidence="1">
    <location>
        <begin position="105"/>
        <end position="405"/>
    </location>
</feature>